<feature type="transmembrane region" description="Helical" evidence="1">
    <location>
        <begin position="105"/>
        <end position="122"/>
    </location>
</feature>
<dbReference type="InterPro" id="IPR029787">
    <property type="entry name" value="Nucleotide_cyclase"/>
</dbReference>
<gene>
    <name evidence="3" type="ORF">EDD76_105161</name>
</gene>
<dbReference type="STRING" id="1469948.GCA_000732725_01866"/>
<dbReference type="OrthoDB" id="9805474at2"/>
<evidence type="ECO:0000313" key="3">
    <source>
        <dbReference type="EMBL" id="TCL58985.1"/>
    </source>
</evidence>
<dbReference type="Pfam" id="PF00990">
    <property type="entry name" value="GGDEF"/>
    <property type="match status" value="1"/>
</dbReference>
<evidence type="ECO:0000313" key="4">
    <source>
        <dbReference type="Proteomes" id="UP000295718"/>
    </source>
</evidence>
<dbReference type="EMBL" id="SLUO01000005">
    <property type="protein sequence ID" value="TCL58985.1"/>
    <property type="molecule type" value="Genomic_DNA"/>
</dbReference>
<dbReference type="NCBIfam" id="TIGR00254">
    <property type="entry name" value="GGDEF"/>
    <property type="match status" value="1"/>
</dbReference>
<comment type="caution">
    <text evidence="3">The sequence shown here is derived from an EMBL/GenBank/DDBJ whole genome shotgun (WGS) entry which is preliminary data.</text>
</comment>
<feature type="transmembrane region" description="Helical" evidence="1">
    <location>
        <begin position="127"/>
        <end position="145"/>
    </location>
</feature>
<protein>
    <submittedName>
        <fullName evidence="3">Diguanylate cyclase (GGDEF)-like protein</fullName>
    </submittedName>
</protein>
<name>A0A4R1R0Z7_9FIRM</name>
<keyword evidence="4" id="KW-1185">Reference proteome</keyword>
<reference evidence="3 4" key="1">
    <citation type="submission" date="2019-03" db="EMBL/GenBank/DDBJ databases">
        <title>Genomic Encyclopedia of Type Strains, Phase IV (KMG-IV): sequencing the most valuable type-strain genomes for metagenomic binning, comparative biology and taxonomic classification.</title>
        <authorList>
            <person name="Goeker M."/>
        </authorList>
    </citation>
    <scope>NUCLEOTIDE SEQUENCE [LARGE SCALE GENOMIC DNA]</scope>
    <source>
        <strain evidence="3 4">DSM 100556</strain>
    </source>
</reference>
<dbReference type="GO" id="GO:1902201">
    <property type="term" value="P:negative regulation of bacterial-type flagellum-dependent cell motility"/>
    <property type="evidence" value="ECO:0007669"/>
    <property type="project" value="TreeGrafter"/>
</dbReference>
<dbReference type="PANTHER" id="PTHR45138">
    <property type="entry name" value="REGULATORY COMPONENTS OF SENSORY TRANSDUCTION SYSTEM"/>
    <property type="match status" value="1"/>
</dbReference>
<keyword evidence="1" id="KW-1133">Transmembrane helix</keyword>
<sequence length="341" mass="38298">MIHTDSESTLTSKPSDSPIVRNSIPVRMLIACVFSCILGIVLMAVTAHYLVMSVFICILACIFITTPLSVKGRISIEAACLAPMLILCFVYTPISWFTFDGLLGCTPYLSILFLTIITLTYYRKIQIFVLSSYTLLILGLTIHWLVSWTGEGDKIQIINILAAYILTAILIVSIVETVKRKNLKINKLIEDISIHDELTGLLNRRAIEQIIVKQESLFKTEGVEYATVMIDVDDFKNINDNYGHHLGDLALKNVAECIRKSISSTDYVFRFGGDEFLIVLSGVDKVKAYQVCTDIQKELHEKQGDELLITVSAGYSLRSESLNIAELLKLADRRMYQAKKR</sequence>
<dbReference type="GO" id="GO:0052621">
    <property type="term" value="F:diguanylate cyclase activity"/>
    <property type="evidence" value="ECO:0007669"/>
    <property type="project" value="TreeGrafter"/>
</dbReference>
<dbReference type="InterPro" id="IPR050469">
    <property type="entry name" value="Diguanylate_Cyclase"/>
</dbReference>
<dbReference type="RefSeq" id="WP_031390562.1">
    <property type="nucleotide sequence ID" value="NZ_JPNB01000001.1"/>
</dbReference>
<dbReference type="FunFam" id="3.30.70.270:FF:000001">
    <property type="entry name" value="Diguanylate cyclase domain protein"/>
    <property type="match status" value="1"/>
</dbReference>
<dbReference type="InterPro" id="IPR000160">
    <property type="entry name" value="GGDEF_dom"/>
</dbReference>
<dbReference type="GO" id="GO:0005886">
    <property type="term" value="C:plasma membrane"/>
    <property type="evidence" value="ECO:0007669"/>
    <property type="project" value="TreeGrafter"/>
</dbReference>
<dbReference type="PROSITE" id="PS50887">
    <property type="entry name" value="GGDEF"/>
    <property type="match status" value="1"/>
</dbReference>
<feature type="transmembrane region" description="Helical" evidence="1">
    <location>
        <begin position="80"/>
        <end position="99"/>
    </location>
</feature>
<dbReference type="Gene3D" id="3.30.70.270">
    <property type="match status" value="1"/>
</dbReference>
<dbReference type="InterPro" id="IPR043128">
    <property type="entry name" value="Rev_trsase/Diguanyl_cyclase"/>
</dbReference>
<dbReference type="Proteomes" id="UP000295718">
    <property type="component" value="Unassembled WGS sequence"/>
</dbReference>
<accession>A0A4R1R0Z7</accession>
<proteinExistence type="predicted"/>
<feature type="domain" description="GGDEF" evidence="2">
    <location>
        <begin position="223"/>
        <end position="341"/>
    </location>
</feature>
<keyword evidence="1" id="KW-0472">Membrane</keyword>
<evidence type="ECO:0000256" key="1">
    <source>
        <dbReference type="SAM" id="Phobius"/>
    </source>
</evidence>
<dbReference type="SMART" id="SM00267">
    <property type="entry name" value="GGDEF"/>
    <property type="match status" value="1"/>
</dbReference>
<organism evidence="3 4">
    <name type="scientific">Kineothrix alysoides</name>
    <dbReference type="NCBI Taxonomy" id="1469948"/>
    <lineage>
        <taxon>Bacteria</taxon>
        <taxon>Bacillati</taxon>
        <taxon>Bacillota</taxon>
        <taxon>Clostridia</taxon>
        <taxon>Lachnospirales</taxon>
        <taxon>Lachnospiraceae</taxon>
        <taxon>Kineothrix</taxon>
    </lineage>
</organism>
<evidence type="ECO:0000259" key="2">
    <source>
        <dbReference type="PROSITE" id="PS50887"/>
    </source>
</evidence>
<dbReference type="AlphaFoldDB" id="A0A4R1R0Z7"/>
<keyword evidence="1" id="KW-0812">Transmembrane</keyword>
<dbReference type="SUPFAM" id="SSF55073">
    <property type="entry name" value="Nucleotide cyclase"/>
    <property type="match status" value="1"/>
</dbReference>
<dbReference type="PANTHER" id="PTHR45138:SF6">
    <property type="entry name" value="DIGUANYLATE CYCLASE DGCN"/>
    <property type="match status" value="1"/>
</dbReference>
<feature type="transmembrane region" description="Helical" evidence="1">
    <location>
        <begin position="24"/>
        <end position="43"/>
    </location>
</feature>
<dbReference type="GO" id="GO:0043709">
    <property type="term" value="P:cell adhesion involved in single-species biofilm formation"/>
    <property type="evidence" value="ECO:0007669"/>
    <property type="project" value="TreeGrafter"/>
</dbReference>
<feature type="transmembrane region" description="Helical" evidence="1">
    <location>
        <begin position="157"/>
        <end position="178"/>
    </location>
</feature>
<feature type="transmembrane region" description="Helical" evidence="1">
    <location>
        <begin position="49"/>
        <end position="68"/>
    </location>
</feature>
<dbReference type="CDD" id="cd01949">
    <property type="entry name" value="GGDEF"/>
    <property type="match status" value="1"/>
</dbReference>